<feature type="transmembrane region" description="Helical" evidence="9">
    <location>
        <begin position="773"/>
        <end position="796"/>
    </location>
</feature>
<protein>
    <recommendedName>
        <fullName evidence="1">non-specific serine/threonine protein kinase</fullName>
        <ecNumber evidence="1">2.7.11.1</ecNumber>
    </recommendedName>
</protein>
<keyword evidence="2" id="KW-0723">Serine/threonine-protein kinase</keyword>
<dbReference type="PROSITE" id="PS50011">
    <property type="entry name" value="PROTEIN_KINASE_DOM"/>
    <property type="match status" value="1"/>
</dbReference>
<dbReference type="PANTHER" id="PTHR24361">
    <property type="entry name" value="MITOGEN-ACTIVATED KINASE KINASE KINASE"/>
    <property type="match status" value="1"/>
</dbReference>
<evidence type="ECO:0000256" key="4">
    <source>
        <dbReference type="ARBA" id="ARBA00022741"/>
    </source>
</evidence>
<reference evidence="11" key="1">
    <citation type="journal article" date="2012" name="Proc. Natl. Acad. Sci. U.S.A.">
        <title>Antigenic diversity is generated by distinct evolutionary mechanisms in African trypanosome species.</title>
        <authorList>
            <person name="Jackson A.P."/>
            <person name="Berry A."/>
            <person name="Aslett M."/>
            <person name="Allison H.C."/>
            <person name="Burton P."/>
            <person name="Vavrova-Anderson J."/>
            <person name="Brown R."/>
            <person name="Browne H."/>
            <person name="Corton N."/>
            <person name="Hauser H."/>
            <person name="Gamble J."/>
            <person name="Gilderthorp R."/>
            <person name="Marcello L."/>
            <person name="McQuillan J."/>
            <person name="Otto T.D."/>
            <person name="Quail M.A."/>
            <person name="Sanders M.J."/>
            <person name="van Tonder A."/>
            <person name="Ginger M.L."/>
            <person name="Field M.C."/>
            <person name="Barry J.D."/>
            <person name="Hertz-Fowler C."/>
            <person name="Berriman M."/>
        </authorList>
    </citation>
    <scope>NUCLEOTIDE SEQUENCE</scope>
    <source>
        <strain evidence="11">Y486</strain>
    </source>
</reference>
<keyword evidence="5" id="KW-0418">Kinase</keyword>
<dbReference type="VEuPathDB" id="TriTrypDB:TvY486_0302210"/>
<keyword evidence="3" id="KW-0808">Transferase</keyword>
<dbReference type="EC" id="2.7.11.1" evidence="1"/>
<dbReference type="PANTHER" id="PTHR24361:SF433">
    <property type="entry name" value="PROTEIN KINASE DOMAIN-CONTAINING PROTEIN"/>
    <property type="match status" value="1"/>
</dbReference>
<dbReference type="GO" id="GO:0005737">
    <property type="term" value="C:cytoplasm"/>
    <property type="evidence" value="ECO:0007669"/>
    <property type="project" value="TreeGrafter"/>
</dbReference>
<proteinExistence type="predicted"/>
<comment type="catalytic activity">
    <reaction evidence="7">
        <text>L-threonyl-[protein] + ATP = O-phospho-L-threonyl-[protein] + ADP + H(+)</text>
        <dbReference type="Rhea" id="RHEA:46608"/>
        <dbReference type="Rhea" id="RHEA-COMP:11060"/>
        <dbReference type="Rhea" id="RHEA-COMP:11605"/>
        <dbReference type="ChEBI" id="CHEBI:15378"/>
        <dbReference type="ChEBI" id="CHEBI:30013"/>
        <dbReference type="ChEBI" id="CHEBI:30616"/>
        <dbReference type="ChEBI" id="CHEBI:61977"/>
        <dbReference type="ChEBI" id="CHEBI:456216"/>
        <dbReference type="EC" id="2.7.11.1"/>
    </reaction>
</comment>
<gene>
    <name evidence="11" type="ORF">TVY486_0302210</name>
</gene>
<evidence type="ECO:0000256" key="7">
    <source>
        <dbReference type="ARBA" id="ARBA00047899"/>
    </source>
</evidence>
<keyword evidence="9" id="KW-0812">Transmembrane</keyword>
<evidence type="ECO:0000259" key="10">
    <source>
        <dbReference type="PROSITE" id="PS50011"/>
    </source>
</evidence>
<evidence type="ECO:0000256" key="2">
    <source>
        <dbReference type="ARBA" id="ARBA00022527"/>
    </source>
</evidence>
<dbReference type="GO" id="GO:0004674">
    <property type="term" value="F:protein serine/threonine kinase activity"/>
    <property type="evidence" value="ECO:0007669"/>
    <property type="project" value="UniProtKB-KW"/>
</dbReference>
<dbReference type="SUPFAM" id="SSF56112">
    <property type="entry name" value="Protein kinase-like (PK-like)"/>
    <property type="match status" value="1"/>
</dbReference>
<dbReference type="Gene3D" id="1.10.510.10">
    <property type="entry name" value="Transferase(Phosphotransferase) domain 1"/>
    <property type="match status" value="1"/>
</dbReference>
<feature type="domain" description="Protein kinase" evidence="10">
    <location>
        <begin position="63"/>
        <end position="416"/>
    </location>
</feature>
<evidence type="ECO:0000256" key="8">
    <source>
        <dbReference type="ARBA" id="ARBA00048679"/>
    </source>
</evidence>
<keyword evidence="9" id="KW-0472">Membrane</keyword>
<evidence type="ECO:0000256" key="3">
    <source>
        <dbReference type="ARBA" id="ARBA00022679"/>
    </source>
</evidence>
<sequence>MSVFTLHHAYQERGATEGNTPTMCLMEHALSNKKSYTNLSDRHLAQFPCALPSSLSIVNGPLVEKIVGIGKQTLYPVATLLETEDRVIVLCHAPCTENSLMIMVHYLCSAGLGGAQCQFGSVTNSDSKKNNVCRCLVRLKECGKLQTTDEPPFSGGDYWMWHGVAKFLCGQIPSWISPSLHSFSPASVLGRSASTAIFEFFPGVALTKVVYFLPDCASQAAWTPLDVEGDAPLSPSVLCCLLSGVLEGLCSLHSCGLVHGSLTPDAVLVSPNLEVTLYTAGYVVGANTLHSRRWCAPEVPLIHHRVDASLAESQAGDVWAFGCLAYSLATRRLPFHNENDLAAVVSALKQLYFESMQSDSGTPVELVRPRTRNPMALFGELFTVDDVDLLDIVKRCIDPNWTRRPTVSDIRQHPYFVRRSDASPHLGQVASLDHSKMGGSEMTISSVRREISDSDARASLSHEVDEATLSRRVKHMLISSVAHSFMRQLGGRVAKSDGSRFHEAQFDASAVDEEGMGDEDEGLLQRRGSTSEGPKVNIDVDAVMWDECLGAACEASWAVACLWRDIVSGDTNCERSIAAVSSLISDDECLTRVAAALSRRWSDAGGLHALNSGRRDTGPVVESVFHARPYHTTTRLSLSAAGGSALPLFMTGVDSTQKGNDEGREGINTNEELSFTAPHLVGKAGFSSVDVQRMTGQEAVPQAMESHPLTFAPSFQHRRSTVSAGSIAARRRQEAAQLATLHSTSPHTTEEPFPTVLFASRSAPLEPPATLKLIAATLCFSVVAVSLITALIFTLYST</sequence>
<evidence type="ECO:0000256" key="5">
    <source>
        <dbReference type="ARBA" id="ARBA00022777"/>
    </source>
</evidence>
<dbReference type="SMART" id="SM00220">
    <property type="entry name" value="S_TKc"/>
    <property type="match status" value="1"/>
</dbReference>
<dbReference type="InterPro" id="IPR011009">
    <property type="entry name" value="Kinase-like_dom_sf"/>
</dbReference>
<dbReference type="Pfam" id="PF00069">
    <property type="entry name" value="Pkinase"/>
    <property type="match status" value="1"/>
</dbReference>
<dbReference type="InterPro" id="IPR053235">
    <property type="entry name" value="Ser_Thr_kinase"/>
</dbReference>
<evidence type="ECO:0000256" key="1">
    <source>
        <dbReference type="ARBA" id="ARBA00012513"/>
    </source>
</evidence>
<evidence type="ECO:0000256" key="9">
    <source>
        <dbReference type="SAM" id="Phobius"/>
    </source>
</evidence>
<evidence type="ECO:0000256" key="6">
    <source>
        <dbReference type="ARBA" id="ARBA00022840"/>
    </source>
</evidence>
<keyword evidence="6" id="KW-0067">ATP-binding</keyword>
<organism evidence="11">
    <name type="scientific">Trypanosoma vivax (strain Y486)</name>
    <dbReference type="NCBI Taxonomy" id="1055687"/>
    <lineage>
        <taxon>Eukaryota</taxon>
        <taxon>Discoba</taxon>
        <taxon>Euglenozoa</taxon>
        <taxon>Kinetoplastea</taxon>
        <taxon>Metakinetoplastina</taxon>
        <taxon>Trypanosomatida</taxon>
        <taxon>Trypanosomatidae</taxon>
        <taxon>Trypanosoma</taxon>
        <taxon>Duttonella</taxon>
    </lineage>
</organism>
<keyword evidence="4" id="KW-0547">Nucleotide-binding</keyword>
<accession>G0TSV5</accession>
<comment type="catalytic activity">
    <reaction evidence="8">
        <text>L-seryl-[protein] + ATP = O-phospho-L-seryl-[protein] + ADP + H(+)</text>
        <dbReference type="Rhea" id="RHEA:17989"/>
        <dbReference type="Rhea" id="RHEA-COMP:9863"/>
        <dbReference type="Rhea" id="RHEA-COMP:11604"/>
        <dbReference type="ChEBI" id="CHEBI:15378"/>
        <dbReference type="ChEBI" id="CHEBI:29999"/>
        <dbReference type="ChEBI" id="CHEBI:30616"/>
        <dbReference type="ChEBI" id="CHEBI:83421"/>
        <dbReference type="ChEBI" id="CHEBI:456216"/>
        <dbReference type="EC" id="2.7.11.1"/>
    </reaction>
</comment>
<evidence type="ECO:0000313" key="11">
    <source>
        <dbReference type="EMBL" id="CCC47034.1"/>
    </source>
</evidence>
<dbReference type="EMBL" id="HE573019">
    <property type="protein sequence ID" value="CCC47034.1"/>
    <property type="molecule type" value="Genomic_DNA"/>
</dbReference>
<dbReference type="InterPro" id="IPR000719">
    <property type="entry name" value="Prot_kinase_dom"/>
</dbReference>
<keyword evidence="9" id="KW-1133">Transmembrane helix</keyword>
<name>G0TSV5_TRYVY</name>
<dbReference type="GO" id="GO:0005524">
    <property type="term" value="F:ATP binding"/>
    <property type="evidence" value="ECO:0007669"/>
    <property type="project" value="UniProtKB-KW"/>
</dbReference>
<dbReference type="AlphaFoldDB" id="G0TSV5"/>